<sequence length="182" mass="21031">MGCLDLPKMTHCCYCTRKFRLACILIACWSMISTSHSIRILFCPACTKVYTREGGMFYIAMIVVMWLLFLINVVLLSCSFFFLLSLFLMVYPISADLFMLFGFISSIFMIIHALINIAQIIDSDCNNPSDSIAHFLYSILWVYFIFIVNTYRDEMRCYPGELVDEDDPKIDKDKVDNSTYTA</sequence>
<keyword evidence="4" id="KW-1185">Reference proteome</keyword>
<reference evidence="3" key="2">
    <citation type="journal article" date="2021" name="G3 (Bethesda)">
        <title>Genome and transcriptome analysis of the beet armyworm Spodoptera exigua reveals targets for pest control. .</title>
        <authorList>
            <person name="Simon S."/>
            <person name="Breeschoten T."/>
            <person name="Jansen H.J."/>
            <person name="Dirks R.P."/>
            <person name="Schranz M.E."/>
            <person name="Ros V.I.D."/>
        </authorList>
    </citation>
    <scope>NUCLEOTIDE SEQUENCE</scope>
    <source>
        <strain evidence="3">TB_SE_WUR_2020</strain>
    </source>
</reference>
<organism evidence="2 4">
    <name type="scientific">Spodoptera exigua</name>
    <name type="common">Beet armyworm</name>
    <name type="synonym">Noctua fulgens</name>
    <dbReference type="NCBI Taxonomy" id="7107"/>
    <lineage>
        <taxon>Eukaryota</taxon>
        <taxon>Metazoa</taxon>
        <taxon>Ecdysozoa</taxon>
        <taxon>Arthropoda</taxon>
        <taxon>Hexapoda</taxon>
        <taxon>Insecta</taxon>
        <taxon>Pterygota</taxon>
        <taxon>Neoptera</taxon>
        <taxon>Endopterygota</taxon>
        <taxon>Lepidoptera</taxon>
        <taxon>Glossata</taxon>
        <taxon>Ditrysia</taxon>
        <taxon>Noctuoidea</taxon>
        <taxon>Noctuidae</taxon>
        <taxon>Amphipyrinae</taxon>
        <taxon>Spodoptera</taxon>
    </lineage>
</organism>
<dbReference type="OrthoDB" id="7354947at2759"/>
<dbReference type="EMBL" id="JACEFF010000906">
    <property type="protein sequence ID" value="KAH9628563.1"/>
    <property type="molecule type" value="Genomic_DNA"/>
</dbReference>
<dbReference type="Proteomes" id="UP000648187">
    <property type="component" value="Unassembled WGS sequence"/>
</dbReference>
<feature type="transmembrane region" description="Helical" evidence="1">
    <location>
        <begin position="132"/>
        <end position="151"/>
    </location>
</feature>
<feature type="transmembrane region" description="Helical" evidence="1">
    <location>
        <begin position="57"/>
        <end position="90"/>
    </location>
</feature>
<evidence type="ECO:0000256" key="1">
    <source>
        <dbReference type="SAM" id="Phobius"/>
    </source>
</evidence>
<keyword evidence="1" id="KW-1133">Transmembrane helix</keyword>
<keyword evidence="1" id="KW-0472">Membrane</keyword>
<name>A0A835GKK8_SPOEX</name>
<gene>
    <name evidence="3" type="ORF">HF086_010297</name>
    <name evidence="2" type="ORF">HW555_005712</name>
</gene>
<evidence type="ECO:0000313" key="4">
    <source>
        <dbReference type="Proteomes" id="UP000648187"/>
    </source>
</evidence>
<dbReference type="Proteomes" id="UP000814243">
    <property type="component" value="Unassembled WGS sequence"/>
</dbReference>
<reference evidence="2" key="1">
    <citation type="submission" date="2020-08" db="EMBL/GenBank/DDBJ databases">
        <title>Spodoptera exigua strain:BAW_Kor-Di-RS1 Genome sequencing and assembly.</title>
        <authorList>
            <person name="Kim J."/>
            <person name="Nam H.Y."/>
            <person name="Kwon M."/>
            <person name="Choi J.H."/>
            <person name="Cho S.R."/>
            <person name="Kim G.-H."/>
        </authorList>
    </citation>
    <scope>NUCLEOTIDE SEQUENCE</scope>
    <source>
        <strain evidence="2">BAW_Kor-Di-RS1</strain>
        <tissue evidence="2">Whole-body</tissue>
    </source>
</reference>
<dbReference type="EMBL" id="JACKWZ010000077">
    <property type="protein sequence ID" value="KAF9417093.1"/>
    <property type="molecule type" value="Genomic_DNA"/>
</dbReference>
<keyword evidence="1" id="KW-0812">Transmembrane</keyword>
<evidence type="ECO:0000313" key="3">
    <source>
        <dbReference type="EMBL" id="KAH9628563.1"/>
    </source>
</evidence>
<evidence type="ECO:0000313" key="2">
    <source>
        <dbReference type="EMBL" id="KAF9417093.1"/>
    </source>
</evidence>
<comment type="caution">
    <text evidence="2">The sequence shown here is derived from an EMBL/GenBank/DDBJ whole genome shotgun (WGS) entry which is preliminary data.</text>
</comment>
<proteinExistence type="predicted"/>
<protein>
    <submittedName>
        <fullName evidence="2">Uncharacterized protein</fullName>
    </submittedName>
</protein>
<accession>A0A835GKK8</accession>
<dbReference type="AlphaFoldDB" id="A0A835GKK8"/>
<feature type="transmembrane region" description="Helical" evidence="1">
    <location>
        <begin position="97"/>
        <end position="120"/>
    </location>
</feature>
<feature type="transmembrane region" description="Helical" evidence="1">
    <location>
        <begin position="21"/>
        <end position="42"/>
    </location>
</feature>